<feature type="domain" description="DUF547" evidence="1">
    <location>
        <begin position="90"/>
        <end position="205"/>
    </location>
</feature>
<dbReference type="EMBL" id="JAAGNZ010000002">
    <property type="protein sequence ID" value="NEU68880.1"/>
    <property type="molecule type" value="Genomic_DNA"/>
</dbReference>
<proteinExistence type="predicted"/>
<accession>A0A6M0IKT4</accession>
<dbReference type="InterPro" id="IPR006869">
    <property type="entry name" value="DUF547"/>
</dbReference>
<evidence type="ECO:0000259" key="1">
    <source>
        <dbReference type="Pfam" id="PF04784"/>
    </source>
</evidence>
<dbReference type="Proteomes" id="UP000477386">
    <property type="component" value="Unassembled WGS sequence"/>
</dbReference>
<evidence type="ECO:0000313" key="2">
    <source>
        <dbReference type="EMBL" id="NEU68880.1"/>
    </source>
</evidence>
<protein>
    <submittedName>
        <fullName evidence="2">DUF547 domain-containing protein</fullName>
    </submittedName>
</protein>
<keyword evidence="3" id="KW-1185">Reference proteome</keyword>
<evidence type="ECO:0000313" key="3">
    <source>
        <dbReference type="Proteomes" id="UP000477386"/>
    </source>
</evidence>
<dbReference type="Pfam" id="PF04784">
    <property type="entry name" value="DUF547"/>
    <property type="match status" value="1"/>
</dbReference>
<reference evidence="2 3" key="1">
    <citation type="submission" date="2020-02" db="EMBL/GenBank/DDBJ databases">
        <title>Draft genome sequence of two Spirosoma agri KCTC 52727 and Spirosoma terrae KCTC 52035.</title>
        <authorList>
            <person name="Rojas J."/>
            <person name="Ambika Manirajan B."/>
            <person name="Ratering S."/>
            <person name="Suarez C."/>
            <person name="Schnell S."/>
        </authorList>
    </citation>
    <scope>NUCLEOTIDE SEQUENCE [LARGE SCALE GENOMIC DNA]</scope>
    <source>
        <strain evidence="2 3">KCTC 52727</strain>
    </source>
</reference>
<dbReference type="RefSeq" id="WP_164041373.1">
    <property type="nucleotide sequence ID" value="NZ_JAAGNZ010000002.1"/>
</dbReference>
<gene>
    <name evidence="2" type="ORF">GK091_18485</name>
</gene>
<dbReference type="PANTHER" id="PTHR46361:SF3">
    <property type="entry name" value="ELECTRON CARRIER_ PROTEIN DISULFIDE OXIDOREDUCTASE"/>
    <property type="match status" value="1"/>
</dbReference>
<dbReference type="PANTHER" id="PTHR46361">
    <property type="entry name" value="ELECTRON CARRIER/ PROTEIN DISULFIDE OXIDOREDUCTASE"/>
    <property type="match status" value="1"/>
</dbReference>
<name>A0A6M0IKT4_9BACT</name>
<comment type="caution">
    <text evidence="2">The sequence shown here is derived from an EMBL/GenBank/DDBJ whole genome shotgun (WGS) entry which is preliminary data.</text>
</comment>
<sequence>MTRSTIPVVAIGLIGSMLVELTALTTPDPKISTAPLNSSMLSVPVDHSAYDRLLKKYVNERGLVNYKGFKRDEKELQKYLDLISKNPPTDKWSKNEQMAYWINAYNAYTIQLVLKHYPIASIKDIGSKIQIPFVTTPWASKFFKIGDEEMSLDNIEHSILRKKFNEPRIHFALVCAARSCPRLRTEAYTADKLIAQLDDQGSDFLNNPAKNAITPQKASLSKYFDWYKGDWKENNKSVDYWVNQYSKTKINKDTPISYLDYNWALNEQ</sequence>
<dbReference type="AlphaFoldDB" id="A0A6M0IKT4"/>
<organism evidence="2 3">
    <name type="scientific">Spirosoma agri</name>
    <dbReference type="NCBI Taxonomy" id="1987381"/>
    <lineage>
        <taxon>Bacteria</taxon>
        <taxon>Pseudomonadati</taxon>
        <taxon>Bacteroidota</taxon>
        <taxon>Cytophagia</taxon>
        <taxon>Cytophagales</taxon>
        <taxon>Cytophagaceae</taxon>
        <taxon>Spirosoma</taxon>
    </lineage>
</organism>